<dbReference type="GO" id="GO:0031956">
    <property type="term" value="F:medium-chain fatty acid-CoA ligase activity"/>
    <property type="evidence" value="ECO:0007669"/>
    <property type="project" value="TreeGrafter"/>
</dbReference>
<dbReference type="Pfam" id="PF00501">
    <property type="entry name" value="AMP-binding"/>
    <property type="match status" value="1"/>
</dbReference>
<dbReference type="InterPro" id="IPR000873">
    <property type="entry name" value="AMP-dep_synth/lig_dom"/>
</dbReference>
<keyword evidence="12" id="KW-1185">Reference proteome</keyword>
<sequence length="517" mass="55893">MRVDEQRTADAYRRGLWVRKTLADALRDAVSATPQRTVLVDGDIRLDCTTLHEQATQMAKALMMRMPAGSVVSFMLPNWHEAAVIYLGATMAGMVVNPILPSLRDRELAFILSDGDSRAIFVPSSFGKHDFVAMLDRVTAEMTSPPEVVVLRGEAGRHTTYPSLLADGGPAALPVLNPDSVRMILYTSGTTGRAKAVLHSHNSIHALIRQIGQYWLIDDGDTFLVPSPIAHIGGSIYAFECPLLLGTTAVLMERWDADAAASLMIAERCTHMAGATPFLEGLLAAAERAETHLPDLKVFICGGASVPPSLIRRASTYFERAAVSRVYGSTEVPVTTVGSLDDCEHAADTDGRAGIADIDLVDGEIRARGPQMLAGYLHPEDETACVDDQGYFRTGDLGRWVDDGYLVVTGRAKDIIIRNGENISPKEVEDILVRHPGIAEVAVVGVPDERTGERACAVIVASDQPAPDLSDLRDLLVGHGLAKFKVPEQIVVWDALPKNDAGKILKHQIRATLTKVD</sequence>
<dbReference type="Pfam" id="PF13193">
    <property type="entry name" value="AMP-binding_C"/>
    <property type="match status" value="1"/>
</dbReference>
<evidence type="ECO:0000256" key="1">
    <source>
        <dbReference type="ARBA" id="ARBA00006432"/>
    </source>
</evidence>
<evidence type="ECO:0000256" key="8">
    <source>
        <dbReference type="ARBA" id="ARBA00083882"/>
    </source>
</evidence>
<reference evidence="12" key="1">
    <citation type="submission" date="2018-05" db="EMBL/GenBank/DDBJ databases">
        <authorList>
            <person name="Deangelis K."/>
            <person name="Huntemann M."/>
            <person name="Clum A."/>
            <person name="Pillay M."/>
            <person name="Palaniappan K."/>
            <person name="Varghese N."/>
            <person name="Mikhailova N."/>
            <person name="Stamatis D."/>
            <person name="Reddy T."/>
            <person name="Daum C."/>
            <person name="Shapiro N."/>
            <person name="Ivanova N."/>
            <person name="Kyrpides N."/>
            <person name="Woyke T."/>
        </authorList>
    </citation>
    <scope>NUCLEOTIDE SEQUENCE [LARGE SCALE GENOMIC DNA]</scope>
    <source>
        <strain evidence="12">GAS496</strain>
    </source>
</reference>
<evidence type="ECO:0000256" key="7">
    <source>
        <dbReference type="ARBA" id="ARBA00080667"/>
    </source>
</evidence>
<dbReference type="Proteomes" id="UP000247781">
    <property type="component" value="Unassembled WGS sequence"/>
</dbReference>
<dbReference type="PROSITE" id="PS00455">
    <property type="entry name" value="AMP_BINDING"/>
    <property type="match status" value="1"/>
</dbReference>
<feature type="domain" description="AMP-binding enzyme C-terminal" evidence="10">
    <location>
        <begin position="427"/>
        <end position="503"/>
    </location>
</feature>
<dbReference type="AlphaFoldDB" id="A0A318HHL7"/>
<keyword evidence="2 11" id="KW-0436">Ligase</keyword>
<evidence type="ECO:0000256" key="6">
    <source>
        <dbReference type="ARBA" id="ARBA00076959"/>
    </source>
</evidence>
<comment type="similarity">
    <text evidence="1">Belongs to the ATP-dependent AMP-binding enzyme family.</text>
</comment>
<dbReference type="Gene3D" id="3.30.300.30">
    <property type="match status" value="1"/>
</dbReference>
<comment type="catalytic activity">
    <reaction evidence="4">
        <text>a long-chain fatty acid + ATP + CoA = a long-chain fatty acyl-CoA + AMP + diphosphate</text>
        <dbReference type="Rhea" id="RHEA:15421"/>
        <dbReference type="ChEBI" id="CHEBI:30616"/>
        <dbReference type="ChEBI" id="CHEBI:33019"/>
        <dbReference type="ChEBI" id="CHEBI:57287"/>
        <dbReference type="ChEBI" id="CHEBI:57560"/>
        <dbReference type="ChEBI" id="CHEBI:83139"/>
        <dbReference type="ChEBI" id="CHEBI:456215"/>
        <dbReference type="EC" id="6.2.1.3"/>
    </reaction>
</comment>
<dbReference type="FunFam" id="3.30.300.30:FF:000008">
    <property type="entry name" value="2,3-dihydroxybenzoate-AMP ligase"/>
    <property type="match status" value="1"/>
</dbReference>
<dbReference type="InterPro" id="IPR020845">
    <property type="entry name" value="AMP-binding_CS"/>
</dbReference>
<evidence type="ECO:0000313" key="12">
    <source>
        <dbReference type="Proteomes" id="UP000247781"/>
    </source>
</evidence>
<dbReference type="GO" id="GO:0004467">
    <property type="term" value="F:long-chain fatty acid-CoA ligase activity"/>
    <property type="evidence" value="ECO:0007669"/>
    <property type="project" value="UniProtKB-EC"/>
</dbReference>
<protein>
    <recommendedName>
        <fullName evidence="5">Long-chain-fatty-acid--CoA ligase FadD13</fullName>
        <ecNumber evidence="3">6.2.1.3</ecNumber>
    </recommendedName>
    <alternativeName>
        <fullName evidence="6">Fatty acyl-CoA ligase</fullName>
    </alternativeName>
    <alternativeName>
        <fullName evidence="8">Fatty acyl-CoA synthetase</fullName>
    </alternativeName>
    <alternativeName>
        <fullName evidence="7">Very-long-chain fatty-acyl-CoA synthetase</fullName>
    </alternativeName>
</protein>
<dbReference type="EC" id="6.2.1.3" evidence="3"/>
<dbReference type="InterPro" id="IPR025110">
    <property type="entry name" value="AMP-bd_C"/>
</dbReference>
<evidence type="ECO:0000256" key="5">
    <source>
        <dbReference type="ARBA" id="ARBA00069710"/>
    </source>
</evidence>
<dbReference type="PANTHER" id="PTHR43201">
    <property type="entry name" value="ACYL-COA SYNTHETASE"/>
    <property type="match status" value="1"/>
</dbReference>
<evidence type="ECO:0000313" key="11">
    <source>
        <dbReference type="EMBL" id="PXX06987.1"/>
    </source>
</evidence>
<evidence type="ECO:0000259" key="9">
    <source>
        <dbReference type="Pfam" id="PF00501"/>
    </source>
</evidence>
<dbReference type="Gene3D" id="3.40.50.12780">
    <property type="entry name" value="N-terminal domain of ligase-like"/>
    <property type="match status" value="1"/>
</dbReference>
<dbReference type="OrthoDB" id="9803968at2"/>
<feature type="domain" description="AMP-dependent synthetase/ligase" evidence="9">
    <location>
        <begin position="27"/>
        <end position="377"/>
    </location>
</feature>
<dbReference type="RefSeq" id="WP_110317668.1">
    <property type="nucleotide sequence ID" value="NZ_QJJU01000012.1"/>
</dbReference>
<dbReference type="SUPFAM" id="SSF56801">
    <property type="entry name" value="Acetyl-CoA synthetase-like"/>
    <property type="match status" value="1"/>
</dbReference>
<reference evidence="11 12" key="2">
    <citation type="submission" date="2018-06" db="EMBL/GenBank/DDBJ databases">
        <title>Sequencing of bacterial isolates from soil warming experiment in Harvard Forest, Massachusetts, USA.</title>
        <authorList>
            <person name="Deangelis K.PhD."/>
        </authorList>
    </citation>
    <scope>NUCLEOTIDE SEQUENCE [LARGE SCALE GENOMIC DNA]</scope>
    <source>
        <strain evidence="11 12">GAS496</strain>
    </source>
</reference>
<organism evidence="11 12">
    <name type="scientific">Mycolicibacterium moriokaense</name>
    <dbReference type="NCBI Taxonomy" id="39691"/>
    <lineage>
        <taxon>Bacteria</taxon>
        <taxon>Bacillati</taxon>
        <taxon>Actinomycetota</taxon>
        <taxon>Actinomycetes</taxon>
        <taxon>Mycobacteriales</taxon>
        <taxon>Mycobacteriaceae</taxon>
        <taxon>Mycolicibacterium</taxon>
    </lineage>
</organism>
<name>A0A318HHL7_9MYCO</name>
<proteinExistence type="inferred from homology"/>
<gene>
    <name evidence="11" type="ORF">C8E89_112198</name>
</gene>
<evidence type="ECO:0000256" key="4">
    <source>
        <dbReference type="ARBA" id="ARBA00036813"/>
    </source>
</evidence>
<comment type="caution">
    <text evidence="11">The sequence shown here is derived from an EMBL/GenBank/DDBJ whole genome shotgun (WGS) entry which is preliminary data.</text>
</comment>
<dbReference type="InterPro" id="IPR045851">
    <property type="entry name" value="AMP-bd_C_sf"/>
</dbReference>
<accession>A0A318HHL7</accession>
<dbReference type="EMBL" id="QJJU01000012">
    <property type="protein sequence ID" value="PXX06987.1"/>
    <property type="molecule type" value="Genomic_DNA"/>
</dbReference>
<dbReference type="PANTHER" id="PTHR43201:SF5">
    <property type="entry name" value="MEDIUM-CHAIN ACYL-COA LIGASE ACSF2, MITOCHONDRIAL"/>
    <property type="match status" value="1"/>
</dbReference>
<evidence type="ECO:0000259" key="10">
    <source>
        <dbReference type="Pfam" id="PF13193"/>
    </source>
</evidence>
<evidence type="ECO:0000256" key="3">
    <source>
        <dbReference type="ARBA" id="ARBA00026121"/>
    </source>
</evidence>
<dbReference type="InterPro" id="IPR042099">
    <property type="entry name" value="ANL_N_sf"/>
</dbReference>
<evidence type="ECO:0000256" key="2">
    <source>
        <dbReference type="ARBA" id="ARBA00022598"/>
    </source>
</evidence>